<name>A0AAD8WVX7_LOLMU</name>
<protein>
    <recommendedName>
        <fullName evidence="1">Retrotransposon Copia-like N-terminal domain-containing protein</fullName>
    </recommendedName>
</protein>
<dbReference type="PANTHER" id="PTHR47481">
    <property type="match status" value="1"/>
</dbReference>
<dbReference type="EMBL" id="JAUUTY010000002">
    <property type="protein sequence ID" value="KAK1683027.1"/>
    <property type="molecule type" value="Genomic_DNA"/>
</dbReference>
<organism evidence="2 3">
    <name type="scientific">Lolium multiflorum</name>
    <name type="common">Italian ryegrass</name>
    <name type="synonym">Lolium perenne subsp. multiflorum</name>
    <dbReference type="NCBI Taxonomy" id="4521"/>
    <lineage>
        <taxon>Eukaryota</taxon>
        <taxon>Viridiplantae</taxon>
        <taxon>Streptophyta</taxon>
        <taxon>Embryophyta</taxon>
        <taxon>Tracheophyta</taxon>
        <taxon>Spermatophyta</taxon>
        <taxon>Magnoliopsida</taxon>
        <taxon>Liliopsida</taxon>
        <taxon>Poales</taxon>
        <taxon>Poaceae</taxon>
        <taxon>BOP clade</taxon>
        <taxon>Pooideae</taxon>
        <taxon>Poodae</taxon>
        <taxon>Poeae</taxon>
        <taxon>Poeae Chloroplast Group 2 (Poeae type)</taxon>
        <taxon>Loliodinae</taxon>
        <taxon>Loliinae</taxon>
        <taxon>Lolium</taxon>
    </lineage>
</organism>
<dbReference type="AlphaFoldDB" id="A0AAD8WVX7"/>
<gene>
    <name evidence="2" type="ORF">QYE76_043875</name>
</gene>
<feature type="domain" description="Retrotransposon Copia-like N-terminal" evidence="1">
    <location>
        <begin position="20"/>
        <end position="58"/>
    </location>
</feature>
<accession>A0AAD8WVX7</accession>
<dbReference type="InterPro" id="IPR029472">
    <property type="entry name" value="Copia-like_N"/>
</dbReference>
<keyword evidence="3" id="KW-1185">Reference proteome</keyword>
<sequence>MSLASSSAAATMTNPLAGHSVSEKLTRTNYLVWQSQVLPAVRGARLMGYLDGTTKEPPETIEVDGEKGGKVTVSNPAYEHWITMDQQVLSYLLNTLSMDILLSVTGLETASEVYAAIKVMFSSQSRTRVANLRVALINTKRENLPNSHLYFTKMKSLAEESCKSRRMTISWSCSTDRPTSTTAIRPPPMLLHEDVADHEAMATAATIAAEEDEAVTAAMTAALAAATTVAMIAAVTAAMDARIRAAATAPTTTTGTAAEDVEMVVTVTANVSSAKSARNLAIPHGSVGIGRGR</sequence>
<evidence type="ECO:0000313" key="3">
    <source>
        <dbReference type="Proteomes" id="UP001231189"/>
    </source>
</evidence>
<dbReference type="PANTHER" id="PTHR47481:SF31">
    <property type="entry name" value="OS01G0873500 PROTEIN"/>
    <property type="match status" value="1"/>
</dbReference>
<comment type="caution">
    <text evidence="2">The sequence shown here is derived from an EMBL/GenBank/DDBJ whole genome shotgun (WGS) entry which is preliminary data.</text>
</comment>
<evidence type="ECO:0000313" key="2">
    <source>
        <dbReference type="EMBL" id="KAK1683027.1"/>
    </source>
</evidence>
<dbReference type="Pfam" id="PF14244">
    <property type="entry name" value="Retrotran_gag_3"/>
    <property type="match status" value="1"/>
</dbReference>
<evidence type="ECO:0000259" key="1">
    <source>
        <dbReference type="Pfam" id="PF14244"/>
    </source>
</evidence>
<reference evidence="2" key="1">
    <citation type="submission" date="2023-07" db="EMBL/GenBank/DDBJ databases">
        <title>A chromosome-level genome assembly of Lolium multiflorum.</title>
        <authorList>
            <person name="Chen Y."/>
            <person name="Copetti D."/>
            <person name="Kolliker R."/>
            <person name="Studer B."/>
        </authorList>
    </citation>
    <scope>NUCLEOTIDE SEQUENCE</scope>
    <source>
        <strain evidence="2">02402/16</strain>
        <tissue evidence="2">Leaf</tissue>
    </source>
</reference>
<dbReference type="Proteomes" id="UP001231189">
    <property type="component" value="Unassembled WGS sequence"/>
</dbReference>
<proteinExistence type="predicted"/>